<dbReference type="STRING" id="87229.A0A4Z1KZM9"/>
<evidence type="ECO:0000259" key="1">
    <source>
        <dbReference type="PROSITE" id="PS50011"/>
    </source>
</evidence>
<name>A0A4Z1KZM9_9HELO</name>
<sequence length="108" mass="12361">MAPECFSNEPQITGLGFEVDIWAAGVSLFHCLLGYLPFDSAEPADDERKRKQKTVSMIKKDKVSLDMEMGPLGQPISQEVLDLLVRMLEKEFEKRLTVEECLEHEWMS</sequence>
<dbReference type="GO" id="GO:0005634">
    <property type="term" value="C:nucleus"/>
    <property type="evidence" value="ECO:0007669"/>
    <property type="project" value="TreeGrafter"/>
</dbReference>
<keyword evidence="3" id="KW-1185">Reference proteome</keyword>
<comment type="caution">
    <text evidence="2">The sequence shown here is derived from an EMBL/GenBank/DDBJ whole genome shotgun (WGS) entry which is preliminary data.</text>
</comment>
<dbReference type="GO" id="GO:0044773">
    <property type="term" value="P:mitotic DNA damage checkpoint signaling"/>
    <property type="evidence" value="ECO:0007669"/>
    <property type="project" value="TreeGrafter"/>
</dbReference>
<dbReference type="Gene3D" id="1.10.510.10">
    <property type="entry name" value="Transferase(Phosphotransferase) domain 1"/>
    <property type="match status" value="1"/>
</dbReference>
<accession>A0A4Z1KZM9</accession>
<dbReference type="SUPFAM" id="SSF56112">
    <property type="entry name" value="Protein kinase-like (PK-like)"/>
    <property type="match status" value="1"/>
</dbReference>
<dbReference type="GO" id="GO:0005524">
    <property type="term" value="F:ATP binding"/>
    <property type="evidence" value="ECO:0007669"/>
    <property type="project" value="InterPro"/>
</dbReference>
<dbReference type="Proteomes" id="UP000297280">
    <property type="component" value="Unassembled WGS sequence"/>
</dbReference>
<dbReference type="Pfam" id="PF00069">
    <property type="entry name" value="Pkinase"/>
    <property type="match status" value="1"/>
</dbReference>
<gene>
    <name evidence="2" type="ORF">BPOR_0084g00270</name>
</gene>
<evidence type="ECO:0000313" key="2">
    <source>
        <dbReference type="EMBL" id="TGO89999.1"/>
    </source>
</evidence>
<dbReference type="PANTHER" id="PTHR44167">
    <property type="entry name" value="OVARIAN-SPECIFIC SERINE/THREONINE-PROTEIN KINASE LOK-RELATED"/>
    <property type="match status" value="1"/>
</dbReference>
<dbReference type="PANTHER" id="PTHR44167:SF24">
    <property type="entry name" value="SERINE_THREONINE-PROTEIN KINASE CHK2"/>
    <property type="match status" value="1"/>
</dbReference>
<dbReference type="InterPro" id="IPR011009">
    <property type="entry name" value="Kinase-like_dom_sf"/>
</dbReference>
<proteinExistence type="predicted"/>
<evidence type="ECO:0000313" key="3">
    <source>
        <dbReference type="Proteomes" id="UP000297280"/>
    </source>
</evidence>
<feature type="domain" description="Protein kinase" evidence="1">
    <location>
        <begin position="1"/>
        <end position="107"/>
    </location>
</feature>
<organism evidence="2 3">
    <name type="scientific">Botrytis porri</name>
    <dbReference type="NCBI Taxonomy" id="87229"/>
    <lineage>
        <taxon>Eukaryota</taxon>
        <taxon>Fungi</taxon>
        <taxon>Dikarya</taxon>
        <taxon>Ascomycota</taxon>
        <taxon>Pezizomycotina</taxon>
        <taxon>Leotiomycetes</taxon>
        <taxon>Helotiales</taxon>
        <taxon>Sclerotiniaceae</taxon>
        <taxon>Botrytis</taxon>
    </lineage>
</organism>
<dbReference type="EMBL" id="PQXO01000084">
    <property type="protein sequence ID" value="TGO89999.1"/>
    <property type="molecule type" value="Genomic_DNA"/>
</dbReference>
<dbReference type="PROSITE" id="PS50011">
    <property type="entry name" value="PROTEIN_KINASE_DOM"/>
    <property type="match status" value="1"/>
</dbReference>
<dbReference type="AlphaFoldDB" id="A0A4Z1KZM9"/>
<reference evidence="2 3" key="1">
    <citation type="submission" date="2017-12" db="EMBL/GenBank/DDBJ databases">
        <title>Comparative genomics of Botrytis spp.</title>
        <authorList>
            <person name="Valero-Jimenez C.A."/>
            <person name="Tapia P."/>
            <person name="Veloso J."/>
            <person name="Silva-Moreno E."/>
            <person name="Staats M."/>
            <person name="Valdes J.H."/>
            <person name="Van Kan J.A.L."/>
        </authorList>
    </citation>
    <scope>NUCLEOTIDE SEQUENCE [LARGE SCALE GENOMIC DNA]</scope>
    <source>
        <strain evidence="2 3">MUCL3349</strain>
    </source>
</reference>
<dbReference type="InterPro" id="IPR000719">
    <property type="entry name" value="Prot_kinase_dom"/>
</dbReference>
<dbReference type="GO" id="GO:0004674">
    <property type="term" value="F:protein serine/threonine kinase activity"/>
    <property type="evidence" value="ECO:0007669"/>
    <property type="project" value="TreeGrafter"/>
</dbReference>
<protein>
    <recommendedName>
        <fullName evidence="1">Protein kinase domain-containing protein</fullName>
    </recommendedName>
</protein>